<keyword evidence="5 10" id="KW-0378">Hydrolase</keyword>
<evidence type="ECO:0000256" key="1">
    <source>
        <dbReference type="ARBA" id="ARBA00001913"/>
    </source>
</evidence>
<evidence type="ECO:0000259" key="9">
    <source>
        <dbReference type="Pfam" id="PF00884"/>
    </source>
</evidence>
<dbReference type="RefSeq" id="WP_146523506.1">
    <property type="nucleotide sequence ID" value="NZ_CP151726.1"/>
</dbReference>
<dbReference type="PANTHER" id="PTHR45953:SF1">
    <property type="entry name" value="IDURONATE 2-SULFATASE"/>
    <property type="match status" value="1"/>
</dbReference>
<dbReference type="InterPro" id="IPR024607">
    <property type="entry name" value="Sulfatase_CS"/>
</dbReference>
<dbReference type="SUPFAM" id="SSF53649">
    <property type="entry name" value="Alkaline phosphatase-like"/>
    <property type="match status" value="1"/>
</dbReference>
<dbReference type="PROSITE" id="PS00149">
    <property type="entry name" value="SULFATASE_2"/>
    <property type="match status" value="1"/>
</dbReference>
<organism evidence="10 11">
    <name type="scientific">Stieleria varia</name>
    <dbReference type="NCBI Taxonomy" id="2528005"/>
    <lineage>
        <taxon>Bacteria</taxon>
        <taxon>Pseudomonadati</taxon>
        <taxon>Planctomycetota</taxon>
        <taxon>Planctomycetia</taxon>
        <taxon>Pirellulales</taxon>
        <taxon>Pirellulaceae</taxon>
        <taxon>Stieleria</taxon>
    </lineage>
</organism>
<keyword evidence="4 8" id="KW-0732">Signal</keyword>
<dbReference type="InterPro" id="IPR017850">
    <property type="entry name" value="Alkaline_phosphatase_core_sf"/>
</dbReference>
<dbReference type="Pfam" id="PF00884">
    <property type="entry name" value="Sulfatase"/>
    <property type="match status" value="1"/>
</dbReference>
<keyword evidence="11" id="KW-1185">Reference proteome</keyword>
<comment type="similarity">
    <text evidence="2">Belongs to the sulfatase family.</text>
</comment>
<comment type="caution">
    <text evidence="10">The sequence shown here is derived from an EMBL/GenBank/DDBJ whole genome shotgun (WGS) entry which is preliminary data.</text>
</comment>
<protein>
    <submittedName>
        <fullName evidence="10">Choline-sulfatase</fullName>
        <ecNumber evidence="10">3.1.6.6</ecNumber>
    </submittedName>
</protein>
<dbReference type="GO" id="GO:0046872">
    <property type="term" value="F:metal ion binding"/>
    <property type="evidence" value="ECO:0007669"/>
    <property type="project" value="UniProtKB-KW"/>
</dbReference>
<dbReference type="Proteomes" id="UP000320176">
    <property type="component" value="Unassembled WGS sequence"/>
</dbReference>
<dbReference type="AlphaFoldDB" id="A0A5C5ZWM7"/>
<feature type="chain" id="PRO_5022917937" evidence="8">
    <location>
        <begin position="23"/>
        <end position="518"/>
    </location>
</feature>
<evidence type="ECO:0000313" key="11">
    <source>
        <dbReference type="Proteomes" id="UP000320176"/>
    </source>
</evidence>
<dbReference type="PANTHER" id="PTHR45953">
    <property type="entry name" value="IDURONATE 2-SULFATASE"/>
    <property type="match status" value="1"/>
</dbReference>
<feature type="region of interest" description="Disordered" evidence="7">
    <location>
        <begin position="488"/>
        <end position="518"/>
    </location>
</feature>
<evidence type="ECO:0000256" key="8">
    <source>
        <dbReference type="SAM" id="SignalP"/>
    </source>
</evidence>
<gene>
    <name evidence="10" type="primary">betC_20</name>
    <name evidence="10" type="ORF">Pla52n_66160</name>
</gene>
<dbReference type="EC" id="3.1.6.6" evidence="10"/>
<feature type="domain" description="Sulfatase N-terminal" evidence="9">
    <location>
        <begin position="31"/>
        <end position="376"/>
    </location>
</feature>
<dbReference type="GO" id="GO:0005737">
    <property type="term" value="C:cytoplasm"/>
    <property type="evidence" value="ECO:0007669"/>
    <property type="project" value="TreeGrafter"/>
</dbReference>
<dbReference type="Gene3D" id="3.40.720.10">
    <property type="entry name" value="Alkaline Phosphatase, subunit A"/>
    <property type="match status" value="1"/>
</dbReference>
<keyword evidence="3" id="KW-0479">Metal-binding</keyword>
<reference evidence="10 11" key="1">
    <citation type="submission" date="2019-02" db="EMBL/GenBank/DDBJ databases">
        <title>Deep-cultivation of Planctomycetes and their phenomic and genomic characterization uncovers novel biology.</title>
        <authorList>
            <person name="Wiegand S."/>
            <person name="Jogler M."/>
            <person name="Boedeker C."/>
            <person name="Pinto D."/>
            <person name="Vollmers J."/>
            <person name="Rivas-Marin E."/>
            <person name="Kohn T."/>
            <person name="Peeters S.H."/>
            <person name="Heuer A."/>
            <person name="Rast P."/>
            <person name="Oberbeckmann S."/>
            <person name="Bunk B."/>
            <person name="Jeske O."/>
            <person name="Meyerdierks A."/>
            <person name="Storesund J.E."/>
            <person name="Kallscheuer N."/>
            <person name="Luecker S."/>
            <person name="Lage O.M."/>
            <person name="Pohl T."/>
            <person name="Merkel B.J."/>
            <person name="Hornburger P."/>
            <person name="Mueller R.-W."/>
            <person name="Bruemmer F."/>
            <person name="Labrenz M."/>
            <person name="Spormann A.M."/>
            <person name="Op Den Camp H."/>
            <person name="Overmann J."/>
            <person name="Amann R."/>
            <person name="Jetten M.S.M."/>
            <person name="Mascher T."/>
            <person name="Medema M.H."/>
            <person name="Devos D.P."/>
            <person name="Kaster A.-K."/>
            <person name="Ovreas L."/>
            <person name="Rohde M."/>
            <person name="Galperin M.Y."/>
            <person name="Jogler C."/>
        </authorList>
    </citation>
    <scope>NUCLEOTIDE SEQUENCE [LARGE SCALE GENOMIC DNA]</scope>
    <source>
        <strain evidence="10 11">Pla52n</strain>
    </source>
</reference>
<evidence type="ECO:0000313" key="10">
    <source>
        <dbReference type="EMBL" id="TWT91525.1"/>
    </source>
</evidence>
<evidence type="ECO:0000256" key="2">
    <source>
        <dbReference type="ARBA" id="ARBA00008779"/>
    </source>
</evidence>
<dbReference type="GO" id="GO:0004423">
    <property type="term" value="F:iduronate-2-sulfatase activity"/>
    <property type="evidence" value="ECO:0007669"/>
    <property type="project" value="InterPro"/>
</dbReference>
<evidence type="ECO:0000256" key="3">
    <source>
        <dbReference type="ARBA" id="ARBA00022723"/>
    </source>
</evidence>
<dbReference type="OrthoDB" id="236884at2"/>
<dbReference type="InterPro" id="IPR035874">
    <property type="entry name" value="IDS"/>
</dbReference>
<evidence type="ECO:0000256" key="4">
    <source>
        <dbReference type="ARBA" id="ARBA00022729"/>
    </source>
</evidence>
<name>A0A5C5ZWM7_9BACT</name>
<dbReference type="GO" id="GO:0047753">
    <property type="term" value="F:choline-sulfatase activity"/>
    <property type="evidence" value="ECO:0007669"/>
    <property type="project" value="UniProtKB-EC"/>
</dbReference>
<comment type="cofactor">
    <cofactor evidence="1">
        <name>Ca(2+)</name>
        <dbReference type="ChEBI" id="CHEBI:29108"/>
    </cofactor>
</comment>
<dbReference type="CDD" id="cd16030">
    <property type="entry name" value="iduronate-2-sulfatase"/>
    <property type="match status" value="1"/>
</dbReference>
<proteinExistence type="inferred from homology"/>
<dbReference type="EMBL" id="SJPN01000016">
    <property type="protein sequence ID" value="TWT91525.1"/>
    <property type="molecule type" value="Genomic_DNA"/>
</dbReference>
<dbReference type="InterPro" id="IPR000917">
    <property type="entry name" value="Sulfatase_N"/>
</dbReference>
<evidence type="ECO:0000256" key="7">
    <source>
        <dbReference type="SAM" id="MobiDB-lite"/>
    </source>
</evidence>
<feature type="signal peptide" evidence="8">
    <location>
        <begin position="1"/>
        <end position="22"/>
    </location>
</feature>
<evidence type="ECO:0000256" key="5">
    <source>
        <dbReference type="ARBA" id="ARBA00022801"/>
    </source>
</evidence>
<sequence precursor="true">MLFSRFCLAAAMLALHVTFVHSAETETASRPNVLMICIDDLNDWVEPLGGHPQAKTPAMKRLAERGVNFRNAHCQSPLCNPSRTSLMTSRRPSSTGIYGLKPWFRDLPELQKVVSLPQHFSNAGYRTLTAGKVYHNSLGRKPPAGAEPEFDEWGPRGGPGIMPKEKLVPETPAGNLRLVDWGVFPHEDNQKGDYIVASWAEQAIADLPDDGKPFFLSVGFFLPHVPCIVTQKWWDMYPDESLVMPVMKPNDRDDCSPFSWFLHWNLPEPRLTWLEHHQQHRSLVRSYLASISFVDAQVGRVLDALESSPFKDNTIIVLWSDHGWHLGEKEMTGKNTLWEPSTRVPLIFAGPGIQPGTCDEPAELLDVYPTLADLAGLNAPADIDGISLTPQIADVTTPRSRPAITEHNPGNMGIRDRRFRFIRYADGSEELYDVERDPNEFNNVIADPQYTEAAERLRKFVIADPEPLAPDSAARVLDKRSDGWYWEGKRIDTENPPMYSGQFSKGQFSKAGAAGGPQ</sequence>
<accession>A0A5C5ZWM7</accession>
<keyword evidence="6" id="KW-0106">Calcium</keyword>
<evidence type="ECO:0000256" key="6">
    <source>
        <dbReference type="ARBA" id="ARBA00022837"/>
    </source>
</evidence>